<sequence length="220" mass="24292">MPWKHHMRATACALAGLLLAASTVADARERRPRLENRGGVPARDLDPSEKGLVTGVGIESQDIQAMTNQMARDLIASGFLGRFSTPPRVLIDEQEFRNEGSQIINRRMITQRLLVELNRAAQGKITFVGQRYAGMVARQRDLKREGVTDTGTTGLTQGQAGVDFFLGGAIMTLDSRDPRTGVVQRLNQIAFELVDAETGELAWTGMYEFQRAAAEDVIYR</sequence>
<evidence type="ECO:0000313" key="3">
    <source>
        <dbReference type="Proteomes" id="UP000321583"/>
    </source>
</evidence>
<protein>
    <recommendedName>
        <fullName evidence="4">Penicillin-binding protein activator LpoB</fullName>
    </recommendedName>
</protein>
<feature type="chain" id="PRO_5021968780" description="Penicillin-binding protein activator LpoB" evidence="1">
    <location>
        <begin position="28"/>
        <end position="220"/>
    </location>
</feature>
<gene>
    <name evidence="2" type="ORF">L613_007300000050</name>
</gene>
<dbReference type="Pfam" id="PF13036">
    <property type="entry name" value="LpoB"/>
    <property type="match status" value="1"/>
</dbReference>
<evidence type="ECO:0000313" key="2">
    <source>
        <dbReference type="EMBL" id="TWH04199.1"/>
    </source>
</evidence>
<keyword evidence="1" id="KW-0732">Signal</keyword>
<accession>A0A562D3A4</accession>
<reference evidence="2 3" key="1">
    <citation type="submission" date="2019-07" db="EMBL/GenBank/DDBJ databases">
        <title>Genome sequencing of lignin-degrading bacterial isolates.</title>
        <authorList>
            <person name="Gladden J."/>
        </authorList>
    </citation>
    <scope>NUCLEOTIDE SEQUENCE [LARGE SCALE GENOMIC DNA]</scope>
    <source>
        <strain evidence="2 3">J19</strain>
    </source>
</reference>
<proteinExistence type="predicted"/>
<evidence type="ECO:0008006" key="4">
    <source>
        <dbReference type="Google" id="ProtNLM"/>
    </source>
</evidence>
<organism evidence="2 3">
    <name type="scientific">Pseudoxanthomonas taiwanensis J19</name>
    <dbReference type="NCBI Taxonomy" id="935569"/>
    <lineage>
        <taxon>Bacteria</taxon>
        <taxon>Pseudomonadati</taxon>
        <taxon>Pseudomonadota</taxon>
        <taxon>Gammaproteobacteria</taxon>
        <taxon>Lysobacterales</taxon>
        <taxon>Lysobacteraceae</taxon>
        <taxon>Pseudoxanthomonas</taxon>
    </lineage>
</organism>
<dbReference type="OrthoDB" id="8969905at2"/>
<evidence type="ECO:0000256" key="1">
    <source>
        <dbReference type="SAM" id="SignalP"/>
    </source>
</evidence>
<dbReference type="Proteomes" id="UP000321583">
    <property type="component" value="Unassembled WGS sequence"/>
</dbReference>
<keyword evidence="3" id="KW-1185">Reference proteome</keyword>
<dbReference type="AlphaFoldDB" id="A0A562D3A4"/>
<dbReference type="EMBL" id="VLJS01000106">
    <property type="protein sequence ID" value="TWH04199.1"/>
    <property type="molecule type" value="Genomic_DNA"/>
</dbReference>
<name>A0A562D3A4_9GAMM</name>
<dbReference type="InterPro" id="IPR014094">
    <property type="entry name" value="LpoB"/>
</dbReference>
<feature type="signal peptide" evidence="1">
    <location>
        <begin position="1"/>
        <end position="27"/>
    </location>
</feature>
<dbReference type="Gene3D" id="3.40.50.10610">
    <property type="entry name" value="ABC-type transport auxiliary lipoprotein component"/>
    <property type="match status" value="1"/>
</dbReference>
<comment type="caution">
    <text evidence="2">The sequence shown here is derived from an EMBL/GenBank/DDBJ whole genome shotgun (WGS) entry which is preliminary data.</text>
</comment>